<comment type="caution">
    <text evidence="2">The sequence shown here is derived from an EMBL/GenBank/DDBJ whole genome shotgun (WGS) entry which is preliminary data.</text>
</comment>
<dbReference type="RefSeq" id="XP_038782769.1">
    <property type="nucleotide sequence ID" value="XM_038934494.1"/>
</dbReference>
<feature type="non-terminal residue" evidence="2">
    <location>
        <position position="1"/>
    </location>
</feature>
<accession>A0A8H7AVL2</accession>
<feature type="region of interest" description="Disordered" evidence="1">
    <location>
        <begin position="86"/>
        <end position="108"/>
    </location>
</feature>
<sequence length="108" mass="11879">RLTLCICIPAKPLMWLPLAQEAKGLQLDTASPLFVSPCNKHSPTFDTHSRLLSNSHRPGVQPASYMLQSSIDHTLINNMIFRESESNNMGRGAYDTTGTPKPPPPPPK</sequence>
<evidence type="ECO:0000313" key="2">
    <source>
        <dbReference type="EMBL" id="KAF7672416.1"/>
    </source>
</evidence>
<reference evidence="2" key="2">
    <citation type="submission" date="2020-08" db="EMBL/GenBank/DDBJ databases">
        <title>Draft Genome Sequence of Cumin Blight Pathogen Alternaria burnsii.</title>
        <authorList>
            <person name="Feng Z."/>
        </authorList>
    </citation>
    <scope>NUCLEOTIDE SEQUENCE</scope>
    <source>
        <strain evidence="2">CBS107.38</strain>
    </source>
</reference>
<dbReference type="AlphaFoldDB" id="A0A8H7AVL2"/>
<reference evidence="2" key="1">
    <citation type="submission" date="2020-01" db="EMBL/GenBank/DDBJ databases">
        <authorList>
            <person name="Feng Z.H.Z."/>
        </authorList>
    </citation>
    <scope>NUCLEOTIDE SEQUENCE</scope>
    <source>
        <strain evidence="2">CBS107.38</strain>
    </source>
</reference>
<dbReference type="GeneID" id="62207672"/>
<gene>
    <name evidence="2" type="ORF">GT037_009447</name>
</gene>
<dbReference type="Proteomes" id="UP000596902">
    <property type="component" value="Unassembled WGS sequence"/>
</dbReference>
<evidence type="ECO:0000256" key="1">
    <source>
        <dbReference type="SAM" id="MobiDB-lite"/>
    </source>
</evidence>
<proteinExistence type="predicted"/>
<evidence type="ECO:0000313" key="3">
    <source>
        <dbReference type="Proteomes" id="UP000596902"/>
    </source>
</evidence>
<protein>
    <submittedName>
        <fullName evidence="2">Uncharacterized protein</fullName>
    </submittedName>
</protein>
<organism evidence="2 3">
    <name type="scientific">Alternaria burnsii</name>
    <dbReference type="NCBI Taxonomy" id="1187904"/>
    <lineage>
        <taxon>Eukaryota</taxon>
        <taxon>Fungi</taxon>
        <taxon>Dikarya</taxon>
        <taxon>Ascomycota</taxon>
        <taxon>Pezizomycotina</taxon>
        <taxon>Dothideomycetes</taxon>
        <taxon>Pleosporomycetidae</taxon>
        <taxon>Pleosporales</taxon>
        <taxon>Pleosporineae</taxon>
        <taxon>Pleosporaceae</taxon>
        <taxon>Alternaria</taxon>
        <taxon>Alternaria sect. Alternaria</taxon>
    </lineage>
</organism>
<keyword evidence="3" id="KW-1185">Reference proteome</keyword>
<dbReference type="EMBL" id="JAAABM010000016">
    <property type="protein sequence ID" value="KAF7672416.1"/>
    <property type="molecule type" value="Genomic_DNA"/>
</dbReference>
<name>A0A8H7AVL2_9PLEO</name>